<dbReference type="GO" id="GO:1904158">
    <property type="term" value="P:axonemal central apparatus assembly"/>
    <property type="evidence" value="ECO:0007669"/>
    <property type="project" value="TreeGrafter"/>
</dbReference>
<feature type="region of interest" description="Disordered" evidence="6">
    <location>
        <begin position="271"/>
        <end position="293"/>
    </location>
</feature>
<evidence type="ECO:0000256" key="6">
    <source>
        <dbReference type="SAM" id="MobiDB-lite"/>
    </source>
</evidence>
<keyword evidence="4" id="KW-0969">Cilium</keyword>
<keyword evidence="5" id="KW-0966">Cell projection</keyword>
<feature type="compositionally biased region" description="Basic and acidic residues" evidence="6">
    <location>
        <begin position="1"/>
        <end position="16"/>
    </location>
</feature>
<feature type="domain" description="HYDIN/VesB/CFA65-like Ig-like" evidence="7">
    <location>
        <begin position="3030"/>
        <end position="3114"/>
    </location>
</feature>
<keyword evidence="9" id="KW-1185">Reference proteome</keyword>
<evidence type="ECO:0000256" key="1">
    <source>
        <dbReference type="ARBA" id="ARBA00004138"/>
    </source>
</evidence>
<dbReference type="SUPFAM" id="SSF49354">
    <property type="entry name" value="PapD-like"/>
    <property type="match status" value="1"/>
</dbReference>
<evidence type="ECO:0000256" key="5">
    <source>
        <dbReference type="ARBA" id="ARBA00023273"/>
    </source>
</evidence>
<feature type="compositionally biased region" description="Polar residues" evidence="6">
    <location>
        <begin position="531"/>
        <end position="542"/>
    </location>
</feature>
<dbReference type="GO" id="GO:0003341">
    <property type="term" value="P:cilium movement"/>
    <property type="evidence" value="ECO:0007669"/>
    <property type="project" value="TreeGrafter"/>
</dbReference>
<accession>A0A1Y2HBF9</accession>
<organism evidence="8 9">
    <name type="scientific">Catenaria anguillulae PL171</name>
    <dbReference type="NCBI Taxonomy" id="765915"/>
    <lineage>
        <taxon>Eukaryota</taxon>
        <taxon>Fungi</taxon>
        <taxon>Fungi incertae sedis</taxon>
        <taxon>Blastocladiomycota</taxon>
        <taxon>Blastocladiomycetes</taxon>
        <taxon>Blastocladiales</taxon>
        <taxon>Catenariaceae</taxon>
        <taxon>Catenaria</taxon>
    </lineage>
</organism>
<sequence length="3318" mass="359861">MEHPWPHTLDVDRDEPNEQPPPAPTWDWIPILANDHSMVLVSQYPEALDQLLACLDHPEPVIQLVTLRAAATACMPFAIRWITCSADLVRLGDALANVLCGADSADLHNLVSTCLSRLIPLALHPKYQPPVPTYWLANLFQLAKSRLQSALGFTSIDTLATRLLATIGRNTQPPQSLLQSILSSIAFFGSFLGHLTVIEPTSEHLVHALLALLLRPDIVEHVSAATVHVLTEHLPKTNASRQIVEQLYRPLILGLFVLPEPGSAAALAAAAGGPSTSLPQPTMGTGGGGAGNSTRRVSFSTANALAKITYSPKHKAILSRFLAEWFPLPADATISALPDQVFSATPGTAGALSTGGTTRPAGAGAGASGGGRTSLTSGVNALTGGTGAAGANSSKDGYVFRRLKWLTQHQRFRPVHCTPEPLYSVPLRQIQSMALDPHIGTYLEAVPMYDTQHLWDNVQQVRESAFNALDEVTHDWALQLKPKSAAEAAARAMLNAGGGRAGTTTSNATAGLVAIVETASEAASRRGSIAPASSTPTGSNVPDQAGDEADASPTAPDTSNLSLMVHTADPVWEPDLLTLSIPHGQTLSFTRPPYMRQVYLTSKSATHALPFHVQVWPKDFFAVHPACGIVAPQASVILTVTFNARPHADRSVQEIDGFIRLRDRFGFPVCRFPLRGTILPAVHCPARVLDFGMCAPGDVRTLVLPVHNMTNTESNCSLATAGSSYGGAFLVMAPHFILQPKEQKILKIKFSPPPTPTFSSSASDHVYKDTLLLSTDTGELYEIALIGSAHPGFIVHTRKLDFGHVDMAWGPQTRSVVIENRCAHNLPLQIVASTKEIALAGTLDASTATKEFTLYPFETRKIQLTFRPAFNGARFEKVTVTGPFAPATNAAVVDLVAQVGKPVYTPLHEQAYFVPAARGRPSTLAMPIVNAAQAPCKVWIDVPVDVQVELRDAKGYNVEPVSVELVAGEGNAALPGGGYVVSMSGMGTAPVELVFASLEPGRWVIPVGVYLLKPVVPVVVAGGRATSPKAQQSVVKKVLISKHLVYAMTLSPAMLKSEKFLVDARSLFNELAPSRKPCTLTGTGGESRPGSGSAGSGYTSVDGDIPSSCFELDPPTLVLHGVHKLGKFQCAGTVSLSNVTSQRQNYHLLAPPWIKLSVPVDGSVPALSALDIPLLVEVPPRLAAPDIVNNLFLGFISVVDDKSPARGVSHAVVKAVVAHPVHLQVRQDLPTIQFPNTKVLTKVQRKIPVRNCLPVESVWEGRVYVTQSQNRMLGAKSGPGAGDGTAGAMGGAVAVGKGRKVVTMFSEDDLASTTALAASGGGGGAGTSTGDDDDVRNPFTLVVSKFILKPFAIAMVEVQLQATGTGKFSSQLEYELYTTQNTPPLHVPPTPSNSTVAPGKLQMLHAPIRCHSMVPNVTFARDSVMVAPGKSEVQTIVFAPRSSVFTTGFVHLSAHLWSSLIAVAGRAGELKLETSTGINLLGKMPAIQLGKLVAGKKKFLEFKIINRGTLDVVFLSMQVEPTAALSLDVIQEMDMLRPDVCDFVPADNEVDWDEVDVRQVEAATTTTVGGNRLISGRMSRRRDRKSVFGRGTVTVAAAPSPFPLLLRPQQSCTLVIGAVTSDLKAINGRLRARMLRLNGDVEELGVQITAEAIRPPYLSEKRIDFGICDALHRHVRKTKITNPSTSPLEWKLVFHPDHGFIMPGRTVAVSAKSLQFGVLGVGKTKSMQLQLEGGTVDVKVSFNPRVSGPFAAKLEIRYFSTDGYFYPPISVPLRGSGGYPDLYVYTQEIDFVSLSSYHPSIFLNEADPIIPPQSQHHLHIVFRPTYVETLNSKLFVKSADSRSDVFLVKVRGRVGVSRLSVTPLDAFKNLDFGTCLAPGTFTRTFKLKNTGNIVLSFNIKFTNQSEEYNPYSVNMTSGRVEVDEEFELEVSFRPRHMRTYTCKLEIHYDHHILSTNLVGIGGQMLINLLPSAKVFDFGLCRLNKVMKKEIAIDNKGNYGMPFQAFIADEPNGFTVVNQNGYCRPGDKTSVYIEFCPEALEPAECTLRIECGQETREVLLTGCGAESNLALLDANGEELPEFTPKQPPLVDLGIHPIGSRVQVMFKLVNEGPFGIDFFIEPFRVPELLITPQRGYIEPLSSSMLLLTFTPAAENTYTGSLHILWENEPIMVNIRAAGGTGKLDVKFTSQADLDQYSLDFGMIPIQSTLEKRFYLTNDGVVDELVALVIPPTKKPSWHLSSGFKQKLKPKHGIEVAVRYTAKQNASKCNLCISSETLQINMEVRGRGGTINIGHRGSLIFDDIAVRHTASRKLLLTNSGSISALLTLGWSLIRGGDNSGPYVELNETFGALDPRNGWARTQLIKDNGLPPEAKLEETEDNSKTPKLAAVSTIGLSAASLGLDVPGGGGMGGGNASSTHRSGFGLFKHVGSSAALKKNSYRIHAKRRSIFFSNVSHMPVTSQLQSTEQTFIRVEPSTCLLPGFGEVEVTVDINMPTEETFLATLHCIPNVPNTTTYEVALSATPRLVSVVMSDNRPVDFGCQPIGHREVIERIFTNVGHRPFAWILEQSNRSITVFPNRGYLDVGHSVMVQFAFEPNDESIQSTPAMFIPDCSQPIRIKILAAGGRSRMSLFKYKRFDFGHCMIGKDTHSSLPITNEGNAMLHLSKFELIPSDSFFKGPNWPSGRVSIAPGSTYQLPLVFNPHSESPNPGKLIVGNDSEVYDIQLTGIGREAVLIVTKVMLEYADCLIGNTYIQKLGLKNVGDVNYPVTFELEGAGAGLLQFEPSKLTIPPFSESNVQVIYKPVKEIKLHTTLSINSPYSVNTLPVVLHAGFASLSLSEEVISFGMFEKSSRPTRTFIIRNTGSVNINYSVRQSTKPHLFQVVNGKGNVASGKEVAVTITYIQNTVGHFTERLTIKTELQSVQYTVMVNGQCEEALVRHEEFALLNMGTCPVLETTTKSLSITNYGKFPLKFQVKNAYPIKVNKVVGEVRGESTEQLAVSWHPSGGYELRTQLHIVTNIGTFQVVIRGKAAFPELVLRNNYFDFGVCAIGHTYTETLELFNKGKVPLHWSIPNVRDCYSVSAHQGSLGPKESKDVQINFRPTAVGRYGSSFIIESRGQNFKEVALNGVGGTMLVDIPQTVNVGQCPCDHPITKAFAISNRGDVPIHATFTCSTNSADTFQLLSIPPTLLVRPGRTSQVYFSIKATQVGANDTSFTVTTREKKYTIQVRGNGVKIDLKPHVVELLQLDAILEAKDPLEIVLETDSLDLMLGRLLLGERSSSVTSPSLPKKYNRAWESRSTFCLRVHHHFHLSLYDFISELVP</sequence>
<dbReference type="Gene3D" id="2.60.40.10">
    <property type="entry name" value="Immunoglobulins"/>
    <property type="match status" value="12"/>
</dbReference>
<dbReference type="PANTHER" id="PTHR23053">
    <property type="entry name" value="DLEC1 DELETED IN LUNG AND ESOPHAGEAL CANCER 1"/>
    <property type="match status" value="1"/>
</dbReference>
<feature type="region of interest" description="Disordered" evidence="6">
    <location>
        <begin position="1078"/>
        <end position="1099"/>
    </location>
</feature>
<feature type="compositionally biased region" description="Gly residues" evidence="6">
    <location>
        <begin position="363"/>
        <end position="372"/>
    </location>
</feature>
<dbReference type="EMBL" id="MCFL01000053">
    <property type="protein sequence ID" value="ORZ31926.1"/>
    <property type="molecule type" value="Genomic_DNA"/>
</dbReference>
<feature type="region of interest" description="Disordered" evidence="6">
    <location>
        <begin position="1"/>
        <end position="24"/>
    </location>
</feature>
<comment type="subcellular location">
    <subcellularLocation>
        <location evidence="1">Cell projection</location>
        <location evidence="1">Cilium</location>
    </subcellularLocation>
    <subcellularLocation>
        <location evidence="2">Cytoplasm</location>
    </subcellularLocation>
</comment>
<dbReference type="OrthoDB" id="5538672at2759"/>
<evidence type="ECO:0000256" key="3">
    <source>
        <dbReference type="ARBA" id="ARBA00022490"/>
    </source>
</evidence>
<gene>
    <name evidence="8" type="ORF">BCR44DRAFT_1515800</name>
</gene>
<protein>
    <recommendedName>
        <fullName evidence="7">HYDIN/VesB/CFA65-like Ig-like domain-containing protein</fullName>
    </recommendedName>
</protein>
<dbReference type="InterPro" id="IPR008962">
    <property type="entry name" value="PapD-like_sf"/>
</dbReference>
<dbReference type="Pfam" id="PF22544">
    <property type="entry name" value="HYDIN_VesB_CFA65-like_Ig"/>
    <property type="match status" value="4"/>
</dbReference>
<feature type="region of interest" description="Disordered" evidence="6">
    <location>
        <begin position="348"/>
        <end position="373"/>
    </location>
</feature>
<evidence type="ECO:0000259" key="7">
    <source>
        <dbReference type="Pfam" id="PF22544"/>
    </source>
</evidence>
<dbReference type="InterPro" id="IPR013783">
    <property type="entry name" value="Ig-like_fold"/>
</dbReference>
<dbReference type="Proteomes" id="UP000193411">
    <property type="component" value="Unassembled WGS sequence"/>
</dbReference>
<dbReference type="GO" id="GO:0005930">
    <property type="term" value="C:axoneme"/>
    <property type="evidence" value="ECO:0007669"/>
    <property type="project" value="TreeGrafter"/>
</dbReference>
<feature type="domain" description="HYDIN/VesB/CFA65-like Ig-like" evidence="7">
    <location>
        <begin position="2831"/>
        <end position="2927"/>
    </location>
</feature>
<feature type="compositionally biased region" description="Low complexity" evidence="6">
    <location>
        <begin position="348"/>
        <end position="362"/>
    </location>
</feature>
<feature type="compositionally biased region" description="Gly residues" evidence="6">
    <location>
        <begin position="1082"/>
        <end position="1095"/>
    </location>
</feature>
<feature type="domain" description="HYDIN/VesB/CFA65-like Ig-like" evidence="7">
    <location>
        <begin position="1867"/>
        <end position="1950"/>
    </location>
</feature>
<evidence type="ECO:0000256" key="2">
    <source>
        <dbReference type="ARBA" id="ARBA00004496"/>
    </source>
</evidence>
<feature type="region of interest" description="Disordered" evidence="6">
    <location>
        <begin position="524"/>
        <end position="560"/>
    </location>
</feature>
<reference evidence="8 9" key="1">
    <citation type="submission" date="2016-07" db="EMBL/GenBank/DDBJ databases">
        <title>Pervasive Adenine N6-methylation of Active Genes in Fungi.</title>
        <authorList>
            <consortium name="DOE Joint Genome Institute"/>
            <person name="Mondo S.J."/>
            <person name="Dannebaum R.O."/>
            <person name="Kuo R.C."/>
            <person name="Labutti K."/>
            <person name="Haridas S."/>
            <person name="Kuo A."/>
            <person name="Salamov A."/>
            <person name="Ahrendt S.R."/>
            <person name="Lipzen A."/>
            <person name="Sullivan W."/>
            <person name="Andreopoulos W.B."/>
            <person name="Clum A."/>
            <person name="Lindquist E."/>
            <person name="Daum C."/>
            <person name="Ramamoorthy G.K."/>
            <person name="Gryganskyi A."/>
            <person name="Culley D."/>
            <person name="Magnuson J.K."/>
            <person name="James T.Y."/>
            <person name="O'Malley M.A."/>
            <person name="Stajich J.E."/>
            <person name="Spatafora J.W."/>
            <person name="Visel A."/>
            <person name="Grigoriev I.V."/>
        </authorList>
    </citation>
    <scope>NUCLEOTIDE SEQUENCE [LARGE SCALE GENOMIC DNA]</scope>
    <source>
        <strain evidence="8 9">PL171</strain>
    </source>
</reference>
<proteinExistence type="predicted"/>
<evidence type="ECO:0000313" key="9">
    <source>
        <dbReference type="Proteomes" id="UP000193411"/>
    </source>
</evidence>
<keyword evidence="3" id="KW-0963">Cytoplasm</keyword>
<comment type="caution">
    <text evidence="8">The sequence shown here is derived from an EMBL/GenBank/DDBJ whole genome shotgun (WGS) entry which is preliminary data.</text>
</comment>
<evidence type="ECO:0000313" key="8">
    <source>
        <dbReference type="EMBL" id="ORZ31926.1"/>
    </source>
</evidence>
<dbReference type="InterPro" id="IPR033305">
    <property type="entry name" value="Hydin-like"/>
</dbReference>
<feature type="domain" description="HYDIN/VesB/CFA65-like Ig-like" evidence="7">
    <location>
        <begin position="1973"/>
        <end position="2058"/>
    </location>
</feature>
<dbReference type="InterPro" id="IPR053879">
    <property type="entry name" value="HYDIN_VesB_CFA65-like_Ig"/>
</dbReference>
<name>A0A1Y2HBF9_9FUNG</name>
<dbReference type="NCBIfam" id="NF012200">
    <property type="entry name" value="choice_anch_D"/>
    <property type="match status" value="1"/>
</dbReference>
<dbReference type="PANTHER" id="PTHR23053:SF0">
    <property type="entry name" value="HYDROCEPHALUS-INDUCING PROTEIN HOMOLOG"/>
    <property type="match status" value="1"/>
</dbReference>
<evidence type="ECO:0000256" key="4">
    <source>
        <dbReference type="ARBA" id="ARBA00023069"/>
    </source>
</evidence>